<gene>
    <name evidence="1" type="ORF">DKZ22_11475</name>
</gene>
<dbReference type="Proteomes" id="UP000245980">
    <property type="component" value="Unassembled WGS sequence"/>
</dbReference>
<proteinExistence type="predicted"/>
<dbReference type="RefSeq" id="WP_109937437.1">
    <property type="nucleotide sequence ID" value="NZ_QGHP01000072.1"/>
</dbReference>
<organism evidence="1 2">
    <name type="scientific">Limosilactobacillus reuteri</name>
    <name type="common">Lactobacillus reuteri</name>
    <dbReference type="NCBI Taxonomy" id="1598"/>
    <lineage>
        <taxon>Bacteria</taxon>
        <taxon>Bacillati</taxon>
        <taxon>Bacillota</taxon>
        <taxon>Bacilli</taxon>
        <taxon>Lactobacillales</taxon>
        <taxon>Lactobacillaceae</taxon>
        <taxon>Limosilactobacillus</taxon>
    </lineage>
</organism>
<protein>
    <submittedName>
        <fullName evidence="1">Uncharacterized protein</fullName>
    </submittedName>
</protein>
<accession>A0A855X916</accession>
<name>A0A855X916_LIMRT</name>
<comment type="caution">
    <text evidence="1">The sequence shown here is derived from an EMBL/GenBank/DDBJ whole genome shotgun (WGS) entry which is preliminary data.</text>
</comment>
<dbReference type="AlphaFoldDB" id="A0A855X916"/>
<dbReference type="EMBL" id="QGHT01000099">
    <property type="protein sequence ID" value="PWT39228.1"/>
    <property type="molecule type" value="Genomic_DNA"/>
</dbReference>
<reference evidence="1 2" key="1">
    <citation type="journal article" date="2018" name="Front. Microbiol.">
        <title>Comparative Genomics of the Herbivore Gut Symbiont Lactobacillus reuteri Reveals Genetic Diversity and Lifestyle Adaptation.</title>
        <authorList>
            <person name="Zhao J."/>
        </authorList>
    </citation>
    <scope>NUCLEOTIDE SEQUENCE [LARGE SCALE GENOMIC DNA]</scope>
    <source>
        <strain evidence="1 2">LR10</strain>
    </source>
</reference>
<evidence type="ECO:0000313" key="1">
    <source>
        <dbReference type="EMBL" id="PWT39228.1"/>
    </source>
</evidence>
<sequence length="147" mass="17302">MMNLKKNAQNSQGQAMDLFIGRSDEALITMLQVSKERNIQFLKFEENYIFFINYRNLDGLISSQKYKYFITIAEGSIKEGGDFERAWFFTNDDEKVEKIKAYKTVDELNEEKHLEIKNTCNLDGKIFPNRWEREEMALSGMYLGRPS</sequence>
<evidence type="ECO:0000313" key="2">
    <source>
        <dbReference type="Proteomes" id="UP000245980"/>
    </source>
</evidence>